<keyword evidence="4 5" id="KW-0472">Membrane</keyword>
<sequence length="156" mass="16959">MTPRWIDALLSSRGTEIVARILLTFPFWASGLIKLLDFPGGVAEMRQFGLEPAWLFNSLTIFVQLTGSALIVAKRWTWLGAGALGVFTFLTILIVHAFWRLEGERAITALHTAGEHGGMIGALVLVSILALRPSLTAWSTKNAEQPTAASAGMLQR</sequence>
<name>A0A5N7MIB5_9HYPH</name>
<evidence type="ECO:0000313" key="7">
    <source>
        <dbReference type="Proteomes" id="UP000403266"/>
    </source>
</evidence>
<dbReference type="AlphaFoldDB" id="A0A5N7MIB5"/>
<evidence type="ECO:0000256" key="2">
    <source>
        <dbReference type="ARBA" id="ARBA00022692"/>
    </source>
</evidence>
<evidence type="ECO:0000256" key="5">
    <source>
        <dbReference type="SAM" id="Phobius"/>
    </source>
</evidence>
<feature type="transmembrane region" description="Helical" evidence="5">
    <location>
        <begin position="119"/>
        <end position="138"/>
    </location>
</feature>
<feature type="transmembrane region" description="Helical" evidence="5">
    <location>
        <begin position="79"/>
        <end position="99"/>
    </location>
</feature>
<evidence type="ECO:0000256" key="1">
    <source>
        <dbReference type="ARBA" id="ARBA00004141"/>
    </source>
</evidence>
<comment type="caution">
    <text evidence="6">The sequence shown here is derived from an EMBL/GenBank/DDBJ whole genome shotgun (WGS) entry which is preliminary data.</text>
</comment>
<feature type="transmembrane region" description="Helical" evidence="5">
    <location>
        <begin position="21"/>
        <end position="42"/>
    </location>
</feature>
<comment type="subcellular location">
    <subcellularLocation>
        <location evidence="1">Membrane</location>
        <topology evidence="1">Multi-pass membrane protein</topology>
    </subcellularLocation>
</comment>
<evidence type="ECO:0000313" key="6">
    <source>
        <dbReference type="EMBL" id="MPR26460.1"/>
    </source>
</evidence>
<reference evidence="6 7" key="1">
    <citation type="journal article" date="2019" name="Syst. Appl. Microbiol.">
        <title>Microvirga tunisiensis sp. nov., a root nodule symbiotic bacterium isolated from Lupinus micranthus and L. luteus grown in Northern Tunisia.</title>
        <authorList>
            <person name="Msaddak A."/>
            <person name="Rejili M."/>
            <person name="Duran D."/>
            <person name="Mars M."/>
            <person name="Palacios J.M."/>
            <person name="Ruiz-Argueso T."/>
            <person name="Rey L."/>
            <person name="Imperial J."/>
        </authorList>
    </citation>
    <scope>NUCLEOTIDE SEQUENCE [LARGE SCALE GENOMIC DNA]</scope>
    <source>
        <strain evidence="6 7">Lmie10</strain>
    </source>
</reference>
<gene>
    <name evidence="6" type="ORF">FS320_14830</name>
</gene>
<evidence type="ECO:0000256" key="4">
    <source>
        <dbReference type="ARBA" id="ARBA00023136"/>
    </source>
</evidence>
<feature type="transmembrane region" description="Helical" evidence="5">
    <location>
        <begin position="54"/>
        <end position="72"/>
    </location>
</feature>
<keyword evidence="2 5" id="KW-0812">Transmembrane</keyword>
<dbReference type="RefSeq" id="WP_152712635.1">
    <property type="nucleotide sequence ID" value="NZ_VOSJ01000049.1"/>
</dbReference>
<accession>A0A5N7MIB5</accession>
<dbReference type="OrthoDB" id="7064507at2"/>
<dbReference type="GO" id="GO:0016020">
    <property type="term" value="C:membrane"/>
    <property type="evidence" value="ECO:0007669"/>
    <property type="project" value="UniProtKB-SubCell"/>
</dbReference>
<dbReference type="InterPro" id="IPR032808">
    <property type="entry name" value="DoxX"/>
</dbReference>
<dbReference type="EMBL" id="VOSK01000050">
    <property type="protein sequence ID" value="MPR26460.1"/>
    <property type="molecule type" value="Genomic_DNA"/>
</dbReference>
<organism evidence="6 7">
    <name type="scientific">Microvirga tunisiensis</name>
    <dbReference type="NCBI Taxonomy" id="2108360"/>
    <lineage>
        <taxon>Bacteria</taxon>
        <taxon>Pseudomonadati</taxon>
        <taxon>Pseudomonadota</taxon>
        <taxon>Alphaproteobacteria</taxon>
        <taxon>Hyphomicrobiales</taxon>
        <taxon>Methylobacteriaceae</taxon>
        <taxon>Microvirga</taxon>
    </lineage>
</organism>
<protein>
    <submittedName>
        <fullName evidence="6">DoxX family protein</fullName>
    </submittedName>
</protein>
<keyword evidence="3 5" id="KW-1133">Transmembrane helix</keyword>
<dbReference type="Proteomes" id="UP000403266">
    <property type="component" value="Unassembled WGS sequence"/>
</dbReference>
<proteinExistence type="predicted"/>
<dbReference type="Pfam" id="PF07681">
    <property type="entry name" value="DoxX"/>
    <property type="match status" value="1"/>
</dbReference>
<evidence type="ECO:0000256" key="3">
    <source>
        <dbReference type="ARBA" id="ARBA00022989"/>
    </source>
</evidence>
<keyword evidence="7" id="KW-1185">Reference proteome</keyword>